<organism evidence="4 5">
    <name type="scientific">Xylanimonas ulmi</name>
    <dbReference type="NCBI Taxonomy" id="228973"/>
    <lineage>
        <taxon>Bacteria</taxon>
        <taxon>Bacillati</taxon>
        <taxon>Actinomycetota</taxon>
        <taxon>Actinomycetes</taxon>
        <taxon>Micrococcales</taxon>
        <taxon>Promicromonosporaceae</taxon>
        <taxon>Xylanimonas</taxon>
    </lineage>
</organism>
<dbReference type="OrthoDB" id="5243635at2"/>
<dbReference type="PANTHER" id="PTHR43877">
    <property type="entry name" value="AMINOALKYLPHOSPHONATE N-ACETYLTRANSFERASE-RELATED-RELATED"/>
    <property type="match status" value="1"/>
</dbReference>
<dbReference type="InterPro" id="IPR050832">
    <property type="entry name" value="Bact_Acetyltransf"/>
</dbReference>
<comment type="caution">
    <text evidence="4">The sequence shown here is derived from an EMBL/GenBank/DDBJ whole genome shotgun (WGS) entry which is preliminary data.</text>
</comment>
<dbReference type="PROSITE" id="PS51186">
    <property type="entry name" value="GNAT"/>
    <property type="match status" value="1"/>
</dbReference>
<dbReference type="InterPro" id="IPR000182">
    <property type="entry name" value="GNAT_dom"/>
</dbReference>
<dbReference type="SUPFAM" id="SSF55729">
    <property type="entry name" value="Acyl-CoA N-acyltransferases (Nat)"/>
    <property type="match status" value="1"/>
</dbReference>
<evidence type="ECO:0000256" key="2">
    <source>
        <dbReference type="ARBA" id="ARBA00023315"/>
    </source>
</evidence>
<gene>
    <name evidence="4" type="ORF">EV386_2212</name>
</gene>
<name>A0A4Q7M721_9MICO</name>
<dbReference type="GO" id="GO:0016747">
    <property type="term" value="F:acyltransferase activity, transferring groups other than amino-acyl groups"/>
    <property type="evidence" value="ECO:0007669"/>
    <property type="project" value="InterPro"/>
</dbReference>
<dbReference type="RefSeq" id="WP_130414942.1">
    <property type="nucleotide sequence ID" value="NZ_SGWX01000001.1"/>
</dbReference>
<dbReference type="Pfam" id="PF00583">
    <property type="entry name" value="Acetyltransf_1"/>
    <property type="match status" value="1"/>
</dbReference>
<reference evidence="4 5" key="1">
    <citation type="submission" date="2019-02" db="EMBL/GenBank/DDBJ databases">
        <title>Sequencing the genomes of 1000 actinobacteria strains.</title>
        <authorList>
            <person name="Klenk H.-P."/>
        </authorList>
    </citation>
    <scope>NUCLEOTIDE SEQUENCE [LARGE SCALE GENOMIC DNA]</scope>
    <source>
        <strain evidence="4 5">DSM 16932</strain>
    </source>
</reference>
<dbReference type="AlphaFoldDB" id="A0A4Q7M721"/>
<dbReference type="Proteomes" id="UP000293852">
    <property type="component" value="Unassembled WGS sequence"/>
</dbReference>
<proteinExistence type="predicted"/>
<dbReference type="CDD" id="cd04301">
    <property type="entry name" value="NAT_SF"/>
    <property type="match status" value="1"/>
</dbReference>
<keyword evidence="1 4" id="KW-0808">Transferase</keyword>
<feature type="domain" description="N-acetyltransferase" evidence="3">
    <location>
        <begin position="1"/>
        <end position="161"/>
    </location>
</feature>
<keyword evidence="5" id="KW-1185">Reference proteome</keyword>
<evidence type="ECO:0000313" key="4">
    <source>
        <dbReference type="EMBL" id="RZS61899.1"/>
    </source>
</evidence>
<evidence type="ECO:0000259" key="3">
    <source>
        <dbReference type="PROSITE" id="PS51186"/>
    </source>
</evidence>
<dbReference type="EMBL" id="SGWX01000001">
    <property type="protein sequence ID" value="RZS61899.1"/>
    <property type="molecule type" value="Genomic_DNA"/>
</dbReference>
<evidence type="ECO:0000313" key="5">
    <source>
        <dbReference type="Proteomes" id="UP000293852"/>
    </source>
</evidence>
<keyword evidence="2 4" id="KW-0012">Acyltransferase</keyword>
<dbReference type="InterPro" id="IPR016181">
    <property type="entry name" value="Acyl_CoA_acyltransferase"/>
</dbReference>
<protein>
    <submittedName>
        <fullName evidence="4">L-amino acid N-acyltransferase YncA</fullName>
    </submittedName>
</protein>
<evidence type="ECO:0000256" key="1">
    <source>
        <dbReference type="ARBA" id="ARBA00022679"/>
    </source>
</evidence>
<dbReference type="Gene3D" id="3.40.630.30">
    <property type="match status" value="1"/>
</dbReference>
<accession>A0A4Q7M721</accession>
<sequence>MLIRRPTVADAEAIADLHLDVWDEAYADLMAREVLVARRAARAQRIETWRASLADGLWEQWVADDDGRLVGFATAGGGRDEPEPGLPRRELMSLYVRASVYGAGVGPALFDAALGDAAAYLWVLDGNERAIRFYRGRGFAFDGRTTVAPFGRERRMVRPAA</sequence>